<reference evidence="5" key="1">
    <citation type="submission" date="2025-08" db="UniProtKB">
        <authorList>
            <consortium name="RefSeq"/>
        </authorList>
    </citation>
    <scope>IDENTIFICATION</scope>
    <source>
        <tissue evidence="5">Young leaves</tissue>
    </source>
</reference>
<keyword evidence="2" id="KW-0698">rRNA processing</keyword>
<dbReference type="GO" id="GO:0006364">
    <property type="term" value="P:rRNA processing"/>
    <property type="evidence" value="ECO:0007669"/>
    <property type="project" value="UniProtKB-KW"/>
</dbReference>
<feature type="region of interest" description="Disordered" evidence="3">
    <location>
        <begin position="1"/>
        <end position="20"/>
    </location>
</feature>
<protein>
    <submittedName>
        <fullName evidence="5">Pre-rRNA-processing protein TSR2 isoform X1</fullName>
    </submittedName>
</protein>
<keyword evidence="4" id="KW-1185">Reference proteome</keyword>
<comment type="similarity">
    <text evidence="1">Belongs to the TSR2 family.</text>
</comment>
<dbReference type="Proteomes" id="UP000228380">
    <property type="component" value="Unplaced"/>
</dbReference>
<evidence type="ECO:0000313" key="4">
    <source>
        <dbReference type="Proteomes" id="UP000228380"/>
    </source>
</evidence>
<dbReference type="PANTHER" id="PTHR21250">
    <property type="entry name" value="PRE-RRNA-PROCESSING PROTEIN TSR2 HOMOLOG"/>
    <property type="match status" value="1"/>
</dbReference>
<name>A0A8B7CP47_PHODC</name>
<accession>A0A8B7CP47</accession>
<evidence type="ECO:0000256" key="3">
    <source>
        <dbReference type="SAM" id="MobiDB-lite"/>
    </source>
</evidence>
<dbReference type="Pfam" id="PF10273">
    <property type="entry name" value="WGG"/>
    <property type="match status" value="1"/>
</dbReference>
<organism evidence="4 5">
    <name type="scientific">Phoenix dactylifera</name>
    <name type="common">Date palm</name>
    <dbReference type="NCBI Taxonomy" id="42345"/>
    <lineage>
        <taxon>Eukaryota</taxon>
        <taxon>Viridiplantae</taxon>
        <taxon>Streptophyta</taxon>
        <taxon>Embryophyta</taxon>
        <taxon>Tracheophyta</taxon>
        <taxon>Spermatophyta</taxon>
        <taxon>Magnoliopsida</taxon>
        <taxon>Liliopsida</taxon>
        <taxon>Arecaceae</taxon>
        <taxon>Coryphoideae</taxon>
        <taxon>Phoeniceae</taxon>
        <taxon>Phoenix</taxon>
    </lineage>
</organism>
<dbReference type="AlphaFoldDB" id="A0A8B7CP47"/>
<dbReference type="KEGG" id="pda:103716948"/>
<dbReference type="RefSeq" id="XP_008803386.1">
    <property type="nucleotide sequence ID" value="XM_008805164.4"/>
</dbReference>
<evidence type="ECO:0000256" key="2">
    <source>
        <dbReference type="ARBA" id="ARBA00022552"/>
    </source>
</evidence>
<proteinExistence type="inferred from homology"/>
<gene>
    <name evidence="5" type="primary">LOC103716948</name>
</gene>
<sequence length="150" mass="16733">MDSGDAGGRERPSPAAPTPESLALLREGISLVLSRWTALQMAVRNEWGGRDSGQKSEELASTLLSWFSQSRTPHYVDDLENILDENMLLSFNTTIEDGSIEEIAEQLMIMHEDCIQVNHESVKKLKKSIHMKRAAPQIRQVNNAIGETSE</sequence>
<evidence type="ECO:0000313" key="5">
    <source>
        <dbReference type="RefSeq" id="XP_008803386.1"/>
    </source>
</evidence>
<dbReference type="InterPro" id="IPR019398">
    <property type="entry name" value="Pre-rRNA_process_TSR2"/>
</dbReference>
<evidence type="ECO:0000256" key="1">
    <source>
        <dbReference type="ARBA" id="ARBA00006524"/>
    </source>
</evidence>
<dbReference type="GeneID" id="103716948"/>
<dbReference type="OrthoDB" id="263560at2759"/>